<feature type="compositionally biased region" description="Basic and acidic residues" evidence="1">
    <location>
        <begin position="1222"/>
        <end position="1231"/>
    </location>
</feature>
<feature type="region of interest" description="Disordered" evidence="1">
    <location>
        <begin position="3141"/>
        <end position="3267"/>
    </location>
</feature>
<reference evidence="4 5" key="1">
    <citation type="journal article" date="2018" name="Emerg. Microbes Infect.">
        <title>Genomic analysis of oral Campylobacter concisus strains identified a potential bacterial molecular marker associated with active Crohn's disease.</title>
        <authorList>
            <person name="Liu F."/>
            <person name="Ma R."/>
            <person name="Tay C.Y.A."/>
            <person name="Octavia S."/>
            <person name="Lan R."/>
            <person name="Chung H.K.L."/>
            <person name="Riordan S.M."/>
            <person name="Grimm M.C."/>
            <person name="Leong R.W."/>
            <person name="Tanaka M.M."/>
            <person name="Connor S."/>
            <person name="Zhang L."/>
        </authorList>
    </citation>
    <scope>NUCLEOTIDE SEQUENCE [LARGE SCALE GENOMIC DNA]</scope>
    <source>
        <strain evidence="4 5">P2CDO4</strain>
    </source>
</reference>
<evidence type="ECO:0000256" key="1">
    <source>
        <dbReference type="SAM" id="MobiDB-lite"/>
    </source>
</evidence>
<feature type="domain" description="Bacterial Ig" evidence="2">
    <location>
        <begin position="194"/>
        <end position="258"/>
    </location>
</feature>
<feature type="compositionally biased region" description="Polar residues" evidence="1">
    <location>
        <begin position="3044"/>
        <end position="3055"/>
    </location>
</feature>
<feature type="region of interest" description="Disordered" evidence="1">
    <location>
        <begin position="1575"/>
        <end position="1598"/>
    </location>
</feature>
<dbReference type="Gene3D" id="3.30.420.430">
    <property type="match status" value="4"/>
</dbReference>
<feature type="domain" description="Bacterial Ig" evidence="2">
    <location>
        <begin position="830"/>
        <end position="894"/>
    </location>
</feature>
<feature type="compositionally biased region" description="Basic and acidic residues" evidence="1">
    <location>
        <begin position="3365"/>
        <end position="3377"/>
    </location>
</feature>
<feature type="compositionally biased region" description="Basic and acidic residues" evidence="1">
    <location>
        <begin position="636"/>
        <end position="670"/>
    </location>
</feature>
<feature type="domain" description="Bacterial Ig" evidence="2">
    <location>
        <begin position="2495"/>
        <end position="2558"/>
    </location>
</feature>
<feature type="compositionally biased region" description="Basic and acidic residues" evidence="1">
    <location>
        <begin position="3245"/>
        <end position="3254"/>
    </location>
</feature>
<feature type="domain" description="Bacterial Ig-like" evidence="3">
    <location>
        <begin position="1702"/>
        <end position="1780"/>
    </location>
</feature>
<feature type="compositionally biased region" description="Polar residues" evidence="1">
    <location>
        <begin position="608"/>
        <end position="625"/>
    </location>
</feature>
<feature type="domain" description="Bacterial Ig" evidence="2">
    <location>
        <begin position="3377"/>
        <end position="3428"/>
    </location>
</feature>
<feature type="compositionally biased region" description="Basic and acidic residues" evidence="1">
    <location>
        <begin position="2262"/>
        <end position="2281"/>
    </location>
</feature>
<feature type="region of interest" description="Disordered" evidence="1">
    <location>
        <begin position="2586"/>
        <end position="2607"/>
    </location>
</feature>
<feature type="compositionally biased region" description="Basic and acidic residues" evidence="1">
    <location>
        <begin position="3153"/>
        <end position="3165"/>
    </location>
</feature>
<feature type="region of interest" description="Disordered" evidence="1">
    <location>
        <begin position="2249"/>
        <end position="2327"/>
    </location>
</feature>
<feature type="compositionally biased region" description="Polar residues" evidence="1">
    <location>
        <begin position="820"/>
        <end position="837"/>
    </location>
</feature>
<proteinExistence type="predicted"/>
<feature type="compositionally biased region" description="Basic and acidic residues" evidence="1">
    <location>
        <begin position="798"/>
        <end position="807"/>
    </location>
</feature>
<name>A0A2R4P2P7_9BACT</name>
<feature type="compositionally biased region" description="Basic and acidic residues" evidence="1">
    <location>
        <begin position="424"/>
        <end position="448"/>
    </location>
</feature>
<feature type="region of interest" description="Disordered" evidence="1">
    <location>
        <begin position="586"/>
        <end position="732"/>
    </location>
</feature>
<organism evidence="4 5">
    <name type="scientific">Campylobacter concisus</name>
    <dbReference type="NCBI Taxonomy" id="199"/>
    <lineage>
        <taxon>Bacteria</taxon>
        <taxon>Pseudomonadati</taxon>
        <taxon>Campylobacterota</taxon>
        <taxon>Epsilonproteobacteria</taxon>
        <taxon>Campylobacterales</taxon>
        <taxon>Campylobacteraceae</taxon>
        <taxon>Campylobacter</taxon>
    </lineage>
</organism>
<feature type="compositionally biased region" description="Basic and acidic residues" evidence="1">
    <location>
        <begin position="2735"/>
        <end position="2754"/>
    </location>
</feature>
<feature type="region of interest" description="Disordered" evidence="1">
    <location>
        <begin position="1309"/>
        <end position="1368"/>
    </location>
</feature>
<feature type="compositionally biased region" description="Basic and acidic residues" evidence="1">
    <location>
        <begin position="212"/>
        <end position="236"/>
    </location>
</feature>
<feature type="compositionally biased region" description="Basic and acidic residues" evidence="1">
    <location>
        <begin position="707"/>
        <end position="726"/>
    </location>
</feature>
<feature type="compositionally biased region" description="Polar residues" evidence="1">
    <location>
        <begin position="475"/>
        <end position="490"/>
    </location>
</feature>
<dbReference type="Pfam" id="PF19077">
    <property type="entry name" value="Big_13"/>
    <property type="match status" value="10"/>
</dbReference>
<feature type="region of interest" description="Disordered" evidence="1">
    <location>
        <begin position="3012"/>
        <end position="3055"/>
    </location>
</feature>
<feature type="region of interest" description="Disordered" evidence="1">
    <location>
        <begin position="1027"/>
        <end position="1156"/>
    </location>
</feature>
<feature type="region of interest" description="Disordered" evidence="1">
    <location>
        <begin position="249"/>
        <end position="307"/>
    </location>
</feature>
<feature type="domain" description="Bacterial Ig" evidence="2">
    <location>
        <begin position="618"/>
        <end position="682"/>
    </location>
</feature>
<protein>
    <submittedName>
        <fullName evidence="4">Uncharacterized protein</fullName>
    </submittedName>
</protein>
<feature type="domain" description="Bacterial Ig" evidence="2">
    <location>
        <begin position="1042"/>
        <end position="1106"/>
    </location>
</feature>
<feature type="compositionally biased region" description="Polar residues" evidence="1">
    <location>
        <begin position="396"/>
        <end position="413"/>
    </location>
</feature>
<accession>A0A2R4P2P7</accession>
<evidence type="ECO:0000313" key="4">
    <source>
        <dbReference type="EMBL" id="AVX44945.1"/>
    </source>
</evidence>
<feature type="domain" description="Bacterial Ig-like" evidence="3">
    <location>
        <begin position="2047"/>
        <end position="2128"/>
    </location>
</feature>
<feature type="domain" description="Bacterial Ig-like" evidence="3">
    <location>
        <begin position="3689"/>
        <end position="3778"/>
    </location>
</feature>
<feature type="domain" description="Bacterial Ig-like" evidence="3">
    <location>
        <begin position="3926"/>
        <end position="4006"/>
    </location>
</feature>
<feature type="compositionally biased region" description="Basic and acidic residues" evidence="1">
    <location>
        <begin position="283"/>
        <end position="302"/>
    </location>
</feature>
<feature type="compositionally biased region" description="Polar residues" evidence="1">
    <location>
        <begin position="1244"/>
        <end position="1261"/>
    </location>
</feature>
<feature type="domain" description="Bacterial Ig" evidence="2">
    <location>
        <begin position="4335"/>
        <end position="4397"/>
    </location>
</feature>
<feature type="region of interest" description="Disordered" evidence="1">
    <location>
        <begin position="3353"/>
        <end position="3479"/>
    </location>
</feature>
<feature type="compositionally biased region" description="Low complexity" evidence="1">
    <location>
        <begin position="3391"/>
        <end position="3402"/>
    </location>
</feature>
<feature type="region of interest" description="Disordered" evidence="1">
    <location>
        <begin position="180"/>
        <end position="236"/>
    </location>
</feature>
<feature type="compositionally biased region" description="Polar residues" evidence="1">
    <location>
        <begin position="899"/>
        <end position="914"/>
    </location>
</feature>
<dbReference type="EMBL" id="CP021642">
    <property type="protein sequence ID" value="AVX44945.1"/>
    <property type="molecule type" value="Genomic_DNA"/>
</dbReference>
<feature type="compositionally biased region" description="Basic and acidic residues" evidence="1">
    <location>
        <begin position="3204"/>
        <end position="3213"/>
    </location>
</feature>
<gene>
    <name evidence="4" type="ORF">CCS77_1884</name>
</gene>
<feature type="domain" description="Bacterial Ig-like" evidence="3">
    <location>
        <begin position="4011"/>
        <end position="4109"/>
    </location>
</feature>
<feature type="compositionally biased region" description="Basic and acidic residues" evidence="1">
    <location>
        <begin position="1131"/>
        <end position="1150"/>
    </location>
</feature>
<feature type="domain" description="Bacterial Ig-like" evidence="3">
    <location>
        <begin position="3585"/>
        <end position="3663"/>
    </location>
</feature>
<feature type="region of interest" description="Disordered" evidence="1">
    <location>
        <begin position="2345"/>
        <end position="2368"/>
    </location>
</feature>
<feature type="region of interest" description="Disordered" evidence="1">
    <location>
        <begin position="2786"/>
        <end position="2811"/>
    </location>
</feature>
<dbReference type="Gene3D" id="2.60.40.10">
    <property type="entry name" value="Immunoglobulins"/>
    <property type="match status" value="15"/>
</dbReference>
<feature type="compositionally biased region" description="Basic and acidic residues" evidence="1">
    <location>
        <begin position="3033"/>
        <end position="3042"/>
    </location>
</feature>
<feature type="compositionally biased region" description="Basic and acidic residues" evidence="1">
    <location>
        <begin position="495"/>
        <end position="514"/>
    </location>
</feature>
<feature type="compositionally biased region" description="Basic and acidic residues" evidence="1">
    <location>
        <begin position="1343"/>
        <end position="1362"/>
    </location>
</feature>
<feature type="domain" description="Bacterial Ig" evidence="2">
    <location>
        <begin position="406"/>
        <end position="470"/>
    </location>
</feature>
<feature type="domain" description="Bacterial Ig" evidence="2">
    <location>
        <begin position="2947"/>
        <end position="3005"/>
    </location>
</feature>
<feature type="compositionally biased region" description="Low complexity" evidence="1">
    <location>
        <begin position="3179"/>
        <end position="3190"/>
    </location>
</feature>
<feature type="region of interest" description="Disordered" evidence="1">
    <location>
        <begin position="798"/>
        <end position="944"/>
    </location>
</feature>
<sequence length="4756" mass="496625">MAKKLGTIKSISGSAEVIAVDKSGNQRVLKVGDSLYEGETVKTTSADSKVVIATNNGKELSMIGEDTLNLDPKATAADSQVAALQKALLNGANLEDLEETAAGGTSGGRAGDGVSLGETRFEHGGHYSNVSTSTSAINPLGAFGFASPETGVRGGLDNGGTGGGTGFYIDTTPPKVTVKSVTPVDTNSPADGNPNKATVTGESDEPNAPVVVKDKDGNVIGEGKTDNDGKFVIDTTKPVKPDDKVTVEVTDNAGNTGKGEGTAGNTIYTDTTAPSEPTITFVEDLKPKDGKLNKDENSKDGDNANTTAKISVPTDAVVGDVIKYTVNGGTEQSHPITDADKAAGHVEIKVPVTDGQTSSVTAKIVDQAGNVGKEAKESLDVDTKAPTVENVKVTPVDTNSPADGNPNKATVTGESDEPNAPVVVKDKDGNVIGEGKTDNDGKFVIDTTKPVKPDDKVTVEVTDNAGNTGKGEGTAGNTIYTDTTAPSEPTITFDEDIKPKDGKLNKDENSKDGDNANTTAKISVPTDAVVGDVIKYTVNGGTEQSHPITDADKAAGHVEIKVPVTDGQTSSVTAKIVDQAGNVGKEAKESLDVDTKAPTVENVKVTPVDTNSPADGNPNKATVTGESDEPNAPVVVKDKDGNVIGEGKTDNDGKFVIDTTKPVKPDDKVTVEVTDNAGNTGKGEGTAGNTIYTDTTAPSEPTITFVEDLKPKDGKLNKDENSKDGDNANTTAKISVPTDAVVGDVIKYTVNGGTEQSHPITDADKAAGHVEIKVPVTDGQTSSVTAKIVDQAGNVGKEAKESLDVDTKAPTVENVKVTPVDTNSPADGNPNKATVTGESDEPNAPVVVKDKDGNVIGEGKTDNDGKFVIDTTKPVKPDDKVTVEVTDNAGNTGKGEGTAGNTIYTDTTAPSEPTITFVEDLKPKDGKLNKDENSKDGDNANTTAKISVPTDAVVGDVIKYTVNGGTEQSHPITDADKAAGHVEIKVPVTDGQTSSVTAKIVDQAGNVGKEAKESLDVDTKAPTVENVKVTPVDTNSPADGNPNKATVTGESDEPNAPVVVKDKDGNVIGEGKTDNDGKFVIDTTKPVKPDDKVTVEVTDNAGNTGKGEGTAGNTIYTDTTAPSEPTITFVEDLKPKDGKLNKDENSKDGDNANTTAKISVPTDAVVGDVIKYTVNGGTEQSHPITDADKAAGHVEIKVPVTDGQTSSVTAKIVDQAGNVGKEAKESLDVDTKAPTVENVKVTPVDTNSPADGNPNKATVTGESDEPNAPVVVKDKDGNVIGEGKTDNDGKFVIDTTKPVKPDDKVTVEVTDNAGNTGKGEGTAGNTIYTDTTAPSEPTITFDEDIKPKDGKLNKDENSKDGDNANTTAKISVPTDAVVGDVIKYTVNGGTEQSHPITDADKAAGHVEIKVPVTDGQTSSVTAKIVDQAGNVGKEVSGSIDVDLTIGNPKVRFLEDTDNNGVLSVAEVAAIKDGKAHWVIDIPTDGSIKAGDVIQSIDSKGNWVKFVTITDEMIKDGRFEATFNVDIEKLRNGKYETPEYRFADDAGNISDSSKATLTLDGEFSRTPGSPLDINFKEDTNKDGKISNKENQDGDKEVGKTTAEISIPKDGSVKPGDKLIVKDNSDKPKEHVITEKDIENGKVEISVDIKTGDKTTITAEIVNPNNPSKPSEEISKDITEASSTVQVTIDEIYDDVAGGVVNGDVKNGLTNDNLPTFKGSAAPGATVEIYESFLTTTEKTLVGKTVADANGKWSFTPTEAMGDGLHYFEAHATDSAGNKSFTHKEGTKVEDMITLDVDTSANAPVIDAVNDDVDSHTGNVLDVKTKVALTNDSTPTLEGYAEPNSVVTIYEISELSGDKRAIGTTTADKHGGWKFELPELGDGEYQYTTRAQDKAGNISDFSETVIVNVDLVAPSEPTITFVEDINKKDGMLNKAENGKDGDNASTTAQISVPGDAEENDVIHYTVNGEEKTHTITYNDRVAGYIEVKVPVIDGQASTVTAKIVDQAGNASEVVKESISSDFTAPNVQITGIIDNVPGGTYKDNVAGTSTNDNKPTIKGTADANQEVVIYDTDKEIGRVKADKDGNWEFKPIDYKEPLADLVGRVHIIKAVVTDAAGNSSEATSALEVDTTVGTPKVKFKEDLNSNEVLSVEEAKALTDGKLHWIVEIPTDGVSVKAGDILQVYGQDGKWKNATFITKEDIVKGSVERDGFVMDLPKGNGAQSPTYRIVDIVGNESEGNFANLVYDKELTRQPSDPSITFPEDNDPKDGKISDKENKAGDNDAGKTTAEISIPKDGSVKPGDKLVVTDENGKQTEKTIEQGDIDNGNIKVPVDLNPGKDNTIIAEIINPNNPNNPGKGKGVIGEDSENTKAPEAPVITDVIDDVKGGKFNEDVKGGLTNDNTPTIKGTVKAGSTVIIYDNDVEIGRIENANANWEFTTPVLTKQGEHKFKAIAKNEFGESGSSNEATIELDTIAPVIDRITITPVDTSNPADSTAELTNVTGHTDTPKADLVFKDASGKVIGSGKANNTGGFLITDVEGVKPGDKITVEATDKAGNTSVTEVTAGEMIHPNDHTAPSEPTITFVEDLKPKDGKLNKDENSKDGDNANTTAKISVPTDAVVGDVIKYTVNGGTEQSHPITDADKAAGHVEIKVPVTDGQTSSVTAKIVDQAGNVGKEAKESLDVDLTDPETIRKPSNPSITFPEDNDPKDGKISDKENKAGDNDAGKTTAEISIPKDGSVKPGDKLVVTDENGKQTEKTIGQGDIDNGNIKVPVDLNPGKDNTITAEIINPNNPNNPGKGKGVIGEDSENTKAPEAPVINEVIDNVKGYEEDTKVGNVLDVKGHLTNDKTPTIKGTAKAGSKVEIYDNGNKVGETTAKSDGSWEVTTTALTKDGEHKFTATAENKFGKSAPSNEATIDLDSIAPKLDNVKITPIDTNSKADDTAELTMGTGHTDEPNAEILFRDENNNIIGKGHANSAGDFLIQLDKAVQPGTPVFVQAIDKAGNVGTDRVEAGNIEHPNDHTAPSEPTITFVEDTNPKDGKLNKAENGSDSDNANTTAKISIPADAVVNDVIKYTVNGGKEESHTITNADKTAGHVEIKVPVVDGQTSSVTAKIVDQAGNASKEVSGSIDVDTTAPKVDVKTVTPVDTNNPADGNPEKGIVKGHSDEPNAPVVVTDKDGKTIGTGTTDGNGDFTIETKPFNPGDKVNVEVTDKAGNKGNGEGTAGNIEHPNDHTAPSEPTITFVEDTNPKDGKLNKAENGSDSDNANTTAKISIPADAVVNDVIKYTVNGGKEESHTITNADKTAGHVEIKVPVVDGQTSSVTAKIVDQAGNASKEVSGSIDVDTTAPKVDVKTVTPVDTNNPADGNPEKGIVKGHSDEPNAPVVVTDKDGKTIGTGTTDGNGDFTIETKPFNPGDKVNVEVTDKAGNKGNGEGTAGNIEHPNDHTAPSEPTITFVEDTNPKDGKLNKAENGSDSDNANTTAKISIPADAVVNDVIKYTVNGGKEESHTITNADKTAGHVEIKVPVVDGQTSSVTAKIVDQAGNASKEVSGSINVDTTASDAPVITQVTDNQYGGIQDGKNVLGIDNGLTNDSTPTFKGTAEPNTTITLRNGNDIIGKNIQVDANGDWSYTPAPLAEGVYNVTAIATDKAGNDSKPSNVATITVDLHSETPVITEIVDNVAGGVVNGDVKGSLTNDNTPTLKGTAEPFATVEIKIDGIGSYKFENGKVISNWTAVADKDGNWEFTTPKLSDGHHNFEAQATDKAGNNSQPSALVSIDVDTTAGAPKVMITADADDNSILTATEASSITDGKLKWVIKLPEDAKVGDRIEVANSHREWVTVLTLSAADIKAGTIIRDDFSADLVKGKTGFQTPSYRIVDQAGNISAEDADSVRFDKAAPKAPVIKEVIDDVKGYYDDNRVGDVLKVEGGLTNDNTPTIKGTAEAGIKVDIYDNGNFIGTTKANTNGNWEFTPSVSAALPDGKHSITAVAKNALDVESAPSNAANIDVDTVTPKPTIDSITDNVEGGVYKGDVKGGLTNDNRPVFKGSAEKGAFIELFDNGKVIGTTKAGEDGKWTIQPKEPMADGKHNMVVQATDLAGNRSMSDQTSSDVDTTPGVVKITAVCDDVAGYNGKVGNILGVNNGLTNDSTPTIKGTAKPGTTITIKDGNSVIDGVIKYNGDGSWEFTPKTPFTDGEHKLTAIATSRTSGAQSVSNVATIDVDTTIRIELTEVTPIAEGTTPGAHISTPTINFNTISRGNHIPTTTGDDYVKVKGSVNNRANINLCDGNDTLEIGGVVTDGVVINAGRGNDKIVIGDYLGGLLSRGTKIDLGEGGANIVRTRIAGTSDEINAAFIIKDKNGLKIGDGKTDADGKFDMFIDKAIKPGEKLSVEIVDAAGNKASDSKAASHIEVSGVRYYDNELDVGTNIHAATVLAGNGNDLLVVGEKGKPDGYIIAGSNINLGEGDNEIRVRTNIGNSEIKTGSGDDILTTGLKGSGFGYITDGSKINLGDGNNTLNVGANIDGSTIELGKGDDTAVVKGWINDNAVVNLGDGNNTLTVGTNIDKATVLAGSGNDEVVVGKWQHAGDSWITNYSTIKLGDGDNKLTVGTNIDSSSIETGKGNDVIKVGGYIHSSKVDLGAGDDTLSIGKVDLDNSKVDGGTGYDKLVLENPDKSVNLSDISKFAKNFEELDISGAKNTTLEVSIKDVLDVTDDKHTLKITGDKGDTVDLKGNGWHQGASEDGYTTYTNNTVTIQIKDEIHVI</sequence>
<dbReference type="InterPro" id="IPR018247">
    <property type="entry name" value="EF_Hand_1_Ca_BS"/>
</dbReference>
<dbReference type="Proteomes" id="UP000241854">
    <property type="component" value="Chromosome"/>
</dbReference>
<feature type="domain" description="Bacterial Ig-like" evidence="3">
    <location>
        <begin position="4137"/>
        <end position="4218"/>
    </location>
</feature>
<feature type="domain" description="Bacterial Ig-like" evidence="3">
    <location>
        <begin position="2393"/>
        <end position="2470"/>
    </location>
</feature>
<feature type="compositionally biased region" description="Basic and acidic residues" evidence="1">
    <location>
        <begin position="3416"/>
        <end position="3425"/>
    </location>
</feature>
<feature type="region of interest" description="Disordered" evidence="1">
    <location>
        <begin position="1222"/>
        <end position="1297"/>
    </location>
</feature>
<feature type="compositionally biased region" description="Polar residues" evidence="1">
    <location>
        <begin position="687"/>
        <end position="702"/>
    </location>
</feature>
<feature type="domain" description="Bacterial Ig-like" evidence="3">
    <location>
        <begin position="1826"/>
        <end position="1908"/>
    </location>
</feature>
<feature type="region of interest" description="Disordered" evidence="1">
    <location>
        <begin position="394"/>
        <end position="448"/>
    </location>
</feature>
<feature type="compositionally biased region" description="Basic and acidic residues" evidence="1">
    <location>
        <begin position="1575"/>
        <end position="1597"/>
    </location>
</feature>
<feature type="compositionally biased region" description="Basic and acidic residues" evidence="1">
    <location>
        <begin position="586"/>
        <end position="595"/>
    </location>
</feature>
<feature type="domain" description="Bacterial Ig" evidence="2">
    <location>
        <begin position="1254"/>
        <end position="1318"/>
    </location>
</feature>
<feature type="compositionally biased region" description="Basic and acidic residues" evidence="1">
    <location>
        <begin position="3457"/>
        <end position="3466"/>
    </location>
</feature>
<dbReference type="InterPro" id="IPR041498">
    <property type="entry name" value="Big_6"/>
</dbReference>
<dbReference type="InterPro" id="IPR044016">
    <property type="entry name" value="Big_13"/>
</dbReference>
<feature type="region of interest" description="Disordered" evidence="1">
    <location>
        <begin position="2675"/>
        <end position="2767"/>
    </location>
</feature>
<feature type="domain" description="Bacterial Ig-like" evidence="3">
    <location>
        <begin position="2841"/>
        <end position="2917"/>
    </location>
</feature>
<feature type="compositionally biased region" description="Polar residues" evidence="1">
    <location>
        <begin position="3468"/>
        <end position="3479"/>
    </location>
</feature>
<feature type="compositionally biased region" description="Polar residues" evidence="1">
    <location>
        <begin position="1111"/>
        <end position="1126"/>
    </location>
</feature>
<dbReference type="RefSeq" id="WP_107917226.1">
    <property type="nucleotide sequence ID" value="NZ_CP021642.1"/>
</dbReference>
<feature type="compositionally biased region" description="Basic and acidic residues" evidence="1">
    <location>
        <begin position="1060"/>
        <end position="1094"/>
    </location>
</feature>
<feature type="compositionally biased region" description="Polar residues" evidence="1">
    <location>
        <begin position="1323"/>
        <end position="1338"/>
    </location>
</feature>
<evidence type="ECO:0000259" key="3">
    <source>
        <dbReference type="Pfam" id="PF19077"/>
    </source>
</evidence>
<feature type="region of interest" description="Disordered" evidence="1">
    <location>
        <begin position="461"/>
        <end position="520"/>
    </location>
</feature>
<dbReference type="PROSITE" id="PS00018">
    <property type="entry name" value="EF_HAND_1"/>
    <property type="match status" value="1"/>
</dbReference>
<feature type="compositionally biased region" description="Polar residues" evidence="1">
    <location>
        <begin position="263"/>
        <end position="278"/>
    </location>
</feature>
<feature type="compositionally biased region" description="Polar residues" evidence="1">
    <location>
        <begin position="187"/>
        <end position="201"/>
    </location>
</feature>
<feature type="compositionally biased region" description="Basic and acidic residues" evidence="1">
    <location>
        <begin position="1272"/>
        <end position="1297"/>
    </location>
</feature>
<feature type="compositionally biased region" description="Basic and acidic residues" evidence="1">
    <location>
        <begin position="2294"/>
        <end position="2317"/>
    </location>
</feature>
<dbReference type="Pfam" id="PF17936">
    <property type="entry name" value="Big_6"/>
    <property type="match status" value="11"/>
</dbReference>
<evidence type="ECO:0000313" key="5">
    <source>
        <dbReference type="Proteomes" id="UP000241854"/>
    </source>
</evidence>
<feature type="compositionally biased region" description="Polar residues" evidence="1">
    <location>
        <begin position="1032"/>
        <end position="1049"/>
    </location>
</feature>
<feature type="domain" description="Bacterial Ig" evidence="2">
    <location>
        <begin position="3165"/>
        <end position="3216"/>
    </location>
</feature>
<feature type="compositionally biased region" description="Polar residues" evidence="1">
    <location>
        <begin position="3256"/>
        <end position="3267"/>
    </location>
</feature>
<evidence type="ECO:0000259" key="2">
    <source>
        <dbReference type="Pfam" id="PF17936"/>
    </source>
</evidence>
<feature type="compositionally biased region" description="Basic and acidic residues" evidence="1">
    <location>
        <begin position="848"/>
        <end position="882"/>
    </location>
</feature>
<feature type="compositionally biased region" description="Basic and acidic residues" evidence="1">
    <location>
        <begin position="2703"/>
        <end position="2722"/>
    </location>
</feature>
<dbReference type="InterPro" id="IPR013783">
    <property type="entry name" value="Ig-like_fold"/>
</dbReference>
<feature type="compositionally biased region" description="Basic and acidic residues" evidence="1">
    <location>
        <begin position="2586"/>
        <end position="2602"/>
    </location>
</feature>
<dbReference type="NCBIfam" id="NF033510">
    <property type="entry name" value="Ca_tandemer"/>
    <property type="match status" value="11"/>
</dbReference>
<feature type="compositionally biased region" description="Basic and acidic residues" evidence="1">
    <location>
        <begin position="919"/>
        <end position="938"/>
    </location>
</feature>